<dbReference type="EMBL" id="WAIE01000009">
    <property type="protein sequence ID" value="KAB1439027.1"/>
    <property type="molecule type" value="Genomic_DNA"/>
</dbReference>
<proteinExistence type="predicted"/>
<name>A0A6N6MY84_9BACT</name>
<evidence type="ECO:0000313" key="2">
    <source>
        <dbReference type="EMBL" id="KAB1439027.1"/>
    </source>
</evidence>
<dbReference type="InterPro" id="IPR017946">
    <property type="entry name" value="PLC-like_Pdiesterase_TIM-brl"/>
</dbReference>
<dbReference type="Gene3D" id="3.20.20.190">
    <property type="entry name" value="Phosphatidylinositol (PI) phosphodiesterase"/>
    <property type="match status" value="1"/>
</dbReference>
<dbReference type="Proteomes" id="UP000438699">
    <property type="component" value="Unassembled WGS sequence"/>
</dbReference>
<feature type="domain" description="GP-PDE" evidence="1">
    <location>
        <begin position="10"/>
        <end position="273"/>
    </location>
</feature>
<protein>
    <submittedName>
        <fullName evidence="2">Glycerophosphodiester phosphodiesterase</fullName>
    </submittedName>
</protein>
<dbReference type="GO" id="GO:0008081">
    <property type="term" value="F:phosphoric diester hydrolase activity"/>
    <property type="evidence" value="ECO:0007669"/>
    <property type="project" value="InterPro"/>
</dbReference>
<accession>A0A6N6MY84</accession>
<dbReference type="SUPFAM" id="SSF51695">
    <property type="entry name" value="PLC-like phosphodiesterases"/>
    <property type="match status" value="1"/>
</dbReference>
<dbReference type="PANTHER" id="PTHR46211:SF14">
    <property type="entry name" value="GLYCEROPHOSPHODIESTER PHOSPHODIESTERASE"/>
    <property type="match status" value="1"/>
</dbReference>
<dbReference type="AlphaFoldDB" id="A0A6N6MY84"/>
<dbReference type="PROSITE" id="PS50007">
    <property type="entry name" value="PIPLC_X_DOMAIN"/>
    <property type="match status" value="1"/>
</dbReference>
<dbReference type="RefSeq" id="WP_151151997.1">
    <property type="nucleotide sequence ID" value="NZ_WAIE01000009.1"/>
</dbReference>
<sequence>MFFDLLDGSGHCCAHRGARSLAPENTLLAVRRALDAGAQAWETDVHMTRDGQLVIFHDETLERTTDIAAHPKFADRKPWNVHDFTLDELLGLDAGSHFAINDPFGTIAAGELSQQEVENCRNQPMLTLRQALEFTREHTLPMNLEIKDQGEHHPCEAIVDAVLDMIRQTETRELMLLSSFRHEYMARVRQLDATLPTAALAEEHPADIPALLRELGAQAYHPNQKKTTPELVRELVRQGFRVNPWTVNDMDKARALGQAGATAIITDFPQRMK</sequence>
<comment type="caution">
    <text evidence="2">The sequence shown here is derived from an EMBL/GenBank/DDBJ whole genome shotgun (WGS) entry which is preliminary data.</text>
</comment>
<reference evidence="2 3" key="1">
    <citation type="journal article" date="2017" name="Int. J. Syst. Evol. Microbiol.">
        <title>Desulfovibrio senegalensis sp. nov., a mesophilic sulfate reducer isolated from marine sediment.</title>
        <authorList>
            <person name="Thioye A."/>
            <person name="Gam Z.B.A."/>
            <person name="Mbengue M."/>
            <person name="Cayol J.L."/>
            <person name="Joseph-Bartoli M."/>
            <person name="Toure-Kane C."/>
            <person name="Labat M."/>
        </authorList>
    </citation>
    <scope>NUCLEOTIDE SEQUENCE [LARGE SCALE GENOMIC DNA]</scope>
    <source>
        <strain evidence="2 3">DSM 101509</strain>
    </source>
</reference>
<dbReference type="PROSITE" id="PS51704">
    <property type="entry name" value="GP_PDE"/>
    <property type="match status" value="1"/>
</dbReference>
<evidence type="ECO:0000259" key="1">
    <source>
        <dbReference type="PROSITE" id="PS51704"/>
    </source>
</evidence>
<organism evidence="2 3">
    <name type="scientific">Pseudodesulfovibrio senegalensis</name>
    <dbReference type="NCBI Taxonomy" id="1721087"/>
    <lineage>
        <taxon>Bacteria</taxon>
        <taxon>Pseudomonadati</taxon>
        <taxon>Thermodesulfobacteriota</taxon>
        <taxon>Desulfovibrionia</taxon>
        <taxon>Desulfovibrionales</taxon>
        <taxon>Desulfovibrionaceae</taxon>
    </lineage>
</organism>
<keyword evidence="3" id="KW-1185">Reference proteome</keyword>
<evidence type="ECO:0000313" key="3">
    <source>
        <dbReference type="Proteomes" id="UP000438699"/>
    </source>
</evidence>
<gene>
    <name evidence="2" type="ORF">F8A88_15020</name>
</gene>
<dbReference type="GO" id="GO:0006629">
    <property type="term" value="P:lipid metabolic process"/>
    <property type="evidence" value="ECO:0007669"/>
    <property type="project" value="InterPro"/>
</dbReference>
<dbReference type="OrthoDB" id="9787897at2"/>
<dbReference type="InterPro" id="IPR030395">
    <property type="entry name" value="GP_PDE_dom"/>
</dbReference>
<dbReference type="PANTHER" id="PTHR46211">
    <property type="entry name" value="GLYCEROPHOSPHORYL DIESTER PHOSPHODIESTERASE"/>
    <property type="match status" value="1"/>
</dbReference>
<dbReference type="Pfam" id="PF03009">
    <property type="entry name" value="GDPD"/>
    <property type="match status" value="1"/>
</dbReference>